<feature type="active site" description="Charge relay system" evidence="5 6">
    <location>
        <position position="203"/>
    </location>
</feature>
<dbReference type="RefSeq" id="WP_179461651.1">
    <property type="nucleotide sequence ID" value="NZ_JACBZX010000001.1"/>
</dbReference>
<evidence type="ECO:0000256" key="2">
    <source>
        <dbReference type="ARBA" id="ARBA00022670"/>
    </source>
</evidence>
<dbReference type="SUPFAM" id="SSF52743">
    <property type="entry name" value="Subtilisin-like"/>
    <property type="match status" value="1"/>
</dbReference>
<dbReference type="EMBL" id="JACBZX010000001">
    <property type="protein sequence ID" value="NYG36087.1"/>
    <property type="molecule type" value="Genomic_DNA"/>
</dbReference>
<dbReference type="PROSITE" id="PS00136">
    <property type="entry name" value="SUBTILASE_ASP"/>
    <property type="match status" value="1"/>
</dbReference>
<dbReference type="InterPro" id="IPR036852">
    <property type="entry name" value="Peptidase_S8/S53_dom_sf"/>
</dbReference>
<evidence type="ECO:0000256" key="6">
    <source>
        <dbReference type="PROSITE-ProRule" id="PRU01240"/>
    </source>
</evidence>
<dbReference type="PANTHER" id="PTHR43806">
    <property type="entry name" value="PEPTIDASE S8"/>
    <property type="match status" value="1"/>
</dbReference>
<evidence type="ECO:0000256" key="7">
    <source>
        <dbReference type="RuleBase" id="RU003355"/>
    </source>
</evidence>
<keyword evidence="3 6" id="KW-0378">Hydrolase</keyword>
<organism evidence="11 12">
    <name type="scientific">Janibacter alkaliphilus</name>
    <dbReference type="NCBI Taxonomy" id="1069963"/>
    <lineage>
        <taxon>Bacteria</taxon>
        <taxon>Bacillati</taxon>
        <taxon>Actinomycetota</taxon>
        <taxon>Actinomycetes</taxon>
        <taxon>Micrococcales</taxon>
        <taxon>Intrasporangiaceae</taxon>
        <taxon>Janibacter</taxon>
    </lineage>
</organism>
<keyword evidence="4 6" id="KW-0720">Serine protease</keyword>
<dbReference type="PROSITE" id="PS51257">
    <property type="entry name" value="PROKAR_LIPOPROTEIN"/>
    <property type="match status" value="1"/>
</dbReference>
<feature type="active site" description="Charge relay system" evidence="5 6">
    <location>
        <position position="515"/>
    </location>
</feature>
<feature type="domain" description="Peptidase S8/S53" evidence="10">
    <location>
        <begin position="195"/>
        <end position="555"/>
    </location>
</feature>
<comment type="similarity">
    <text evidence="1 6 7">Belongs to the peptidase S8 family.</text>
</comment>
<dbReference type="InterPro" id="IPR022398">
    <property type="entry name" value="Peptidase_S8_His-AS"/>
</dbReference>
<keyword evidence="2 6" id="KW-0645">Protease</keyword>
<evidence type="ECO:0000256" key="3">
    <source>
        <dbReference type="ARBA" id="ARBA00022801"/>
    </source>
</evidence>
<dbReference type="PROSITE" id="PS00138">
    <property type="entry name" value="SUBTILASE_SER"/>
    <property type="match status" value="1"/>
</dbReference>
<dbReference type="InterPro" id="IPR000209">
    <property type="entry name" value="Peptidase_S8/S53_dom"/>
</dbReference>
<keyword evidence="12" id="KW-1185">Reference proteome</keyword>
<evidence type="ECO:0000313" key="12">
    <source>
        <dbReference type="Proteomes" id="UP000592181"/>
    </source>
</evidence>
<gene>
    <name evidence="11" type="ORF">BJY28_000556</name>
</gene>
<dbReference type="InterPro" id="IPR023827">
    <property type="entry name" value="Peptidase_S8_Asp-AS"/>
</dbReference>
<sequence>MRRSRMTAFLGAAALGCSGLATATATAQPVPGDAAAASSASAAPSAPSAAAGPAATSGDYVVLVEKGASVSSVVDQVEEAGGSVTSINRQIGMVTVDSDDAGFAAEARAMDGVDNAAAEIAIGTSPQTPDAAPDEEVTQEHVDAADKGSSAAAKKKVAASQSRAAAAEADPLDDLAWGLDMVDAPEAHQVTAGHKRTKVGIIDTGVQANHPDIAANFDKATSKNFARDIPMVDGECEYDGCMDPATVDDNGHGTHVAGTIGAAANDYGVTGVAPGVSLVNVRAGQDSGYFFLGPVTNAIAYAADQRLDVVNMSFYIDPWAFNCVGGAPEDNAEQAAQQDVTIDTIERVLDYAHRRDVTMVAALGNGHEDLANPRNDATSPNFPEGVAHERTIDNDSCYDLPVEGPNVIGVSALGPSGEKSDFSNWTTDLRSGEIEVSAPGGWFRDGIGTDSYRTNENLILSAAPTKVLQAEGQVSRYGYVTAAGRANGVIKQCSDSPVASGATRCGYYQYLQGTSMAAPHAAGVAALIVDSRGSGYGKWWGLDARDTSYVLRKSAVNEDCPEGGVRSYVPEGRSEEFTAECVSSTGFNGFYGDGIVNARRAVTWR</sequence>
<evidence type="ECO:0000256" key="1">
    <source>
        <dbReference type="ARBA" id="ARBA00011073"/>
    </source>
</evidence>
<dbReference type="PRINTS" id="PR00723">
    <property type="entry name" value="SUBTILISIN"/>
</dbReference>
<dbReference type="Proteomes" id="UP000592181">
    <property type="component" value="Unassembled WGS sequence"/>
</dbReference>
<feature type="region of interest" description="Disordered" evidence="8">
    <location>
        <begin position="30"/>
        <end position="51"/>
    </location>
</feature>
<evidence type="ECO:0000259" key="10">
    <source>
        <dbReference type="Pfam" id="PF00082"/>
    </source>
</evidence>
<accession>A0A852X0S3</accession>
<dbReference type="PROSITE" id="PS00137">
    <property type="entry name" value="SUBTILASE_HIS"/>
    <property type="match status" value="1"/>
</dbReference>
<comment type="caution">
    <text evidence="11">The sequence shown here is derived from an EMBL/GenBank/DDBJ whole genome shotgun (WGS) entry which is preliminary data.</text>
</comment>
<dbReference type="GO" id="GO:0006508">
    <property type="term" value="P:proteolysis"/>
    <property type="evidence" value="ECO:0007669"/>
    <property type="project" value="UniProtKB-KW"/>
</dbReference>
<dbReference type="InterPro" id="IPR023828">
    <property type="entry name" value="Peptidase_S8_Ser-AS"/>
</dbReference>
<dbReference type="InterPro" id="IPR015500">
    <property type="entry name" value="Peptidase_S8_subtilisin-rel"/>
</dbReference>
<evidence type="ECO:0000256" key="4">
    <source>
        <dbReference type="ARBA" id="ARBA00022825"/>
    </source>
</evidence>
<evidence type="ECO:0000256" key="9">
    <source>
        <dbReference type="SAM" id="SignalP"/>
    </source>
</evidence>
<keyword evidence="9" id="KW-0732">Signal</keyword>
<dbReference type="Gene3D" id="3.40.50.200">
    <property type="entry name" value="Peptidase S8/S53 domain"/>
    <property type="match status" value="1"/>
</dbReference>
<proteinExistence type="inferred from homology"/>
<evidence type="ECO:0000313" key="11">
    <source>
        <dbReference type="EMBL" id="NYG36087.1"/>
    </source>
</evidence>
<dbReference type="AlphaFoldDB" id="A0A852X0S3"/>
<protein>
    <submittedName>
        <fullName evidence="11">Subtilisin family serine protease</fullName>
    </submittedName>
</protein>
<reference evidence="11 12" key="1">
    <citation type="submission" date="2020-07" db="EMBL/GenBank/DDBJ databases">
        <title>Sequencing the genomes of 1000 actinobacteria strains.</title>
        <authorList>
            <person name="Klenk H.-P."/>
        </authorList>
    </citation>
    <scope>NUCLEOTIDE SEQUENCE [LARGE SCALE GENOMIC DNA]</scope>
    <source>
        <strain evidence="11 12">DSM 24723</strain>
    </source>
</reference>
<dbReference type="InterPro" id="IPR050131">
    <property type="entry name" value="Peptidase_S8_subtilisin-like"/>
</dbReference>
<feature type="compositionally biased region" description="Low complexity" evidence="8">
    <location>
        <begin position="34"/>
        <end position="51"/>
    </location>
</feature>
<feature type="chain" id="PRO_5038447476" evidence="9">
    <location>
        <begin position="28"/>
        <end position="605"/>
    </location>
</feature>
<evidence type="ECO:0000256" key="8">
    <source>
        <dbReference type="SAM" id="MobiDB-lite"/>
    </source>
</evidence>
<dbReference type="PANTHER" id="PTHR43806:SF11">
    <property type="entry name" value="CEREVISIN-RELATED"/>
    <property type="match status" value="1"/>
</dbReference>
<name>A0A852X0S3_9MICO</name>
<dbReference type="Pfam" id="PF00082">
    <property type="entry name" value="Peptidase_S8"/>
    <property type="match status" value="1"/>
</dbReference>
<feature type="active site" description="Charge relay system" evidence="5 6">
    <location>
        <position position="252"/>
    </location>
</feature>
<feature type="signal peptide" evidence="9">
    <location>
        <begin position="1"/>
        <end position="27"/>
    </location>
</feature>
<dbReference type="PROSITE" id="PS51892">
    <property type="entry name" value="SUBTILASE"/>
    <property type="match status" value="1"/>
</dbReference>
<evidence type="ECO:0000256" key="5">
    <source>
        <dbReference type="PIRSR" id="PIRSR615500-1"/>
    </source>
</evidence>
<dbReference type="GO" id="GO:0004252">
    <property type="term" value="F:serine-type endopeptidase activity"/>
    <property type="evidence" value="ECO:0007669"/>
    <property type="project" value="UniProtKB-UniRule"/>
</dbReference>
<feature type="region of interest" description="Disordered" evidence="8">
    <location>
        <begin position="124"/>
        <end position="155"/>
    </location>
</feature>